<accession>A0A327KE08</accession>
<reference evidence="1 4" key="3">
    <citation type="submission" date="2019-11" db="EMBL/GenBank/DDBJ databases">
        <title>Whole-genome sequence of Rhodoplanes serenus DSM 18633, type strain.</title>
        <authorList>
            <person name="Kyndt J.A."/>
            <person name="Meyer T.E."/>
        </authorList>
    </citation>
    <scope>NUCLEOTIDE SEQUENCE [LARGE SCALE GENOMIC DNA]</scope>
    <source>
        <strain evidence="1 4">DSM 18633</strain>
    </source>
</reference>
<evidence type="ECO:0000313" key="2">
    <source>
        <dbReference type="EMBL" id="VCU11686.1"/>
    </source>
</evidence>
<comment type="caution">
    <text evidence="1">The sequence shown here is derived from an EMBL/GenBank/DDBJ whole genome shotgun (WGS) entry which is preliminary data.</text>
</comment>
<evidence type="ECO:0000313" key="1">
    <source>
        <dbReference type="EMBL" id="MTW16977.1"/>
    </source>
</evidence>
<dbReference type="AlphaFoldDB" id="A0A327KE08"/>
<dbReference type="Proteomes" id="UP000438991">
    <property type="component" value="Unassembled WGS sequence"/>
</dbReference>
<proteinExistence type="predicted"/>
<protein>
    <submittedName>
        <fullName evidence="1">Uncharacterized protein</fullName>
    </submittedName>
</protein>
<keyword evidence="3" id="KW-1185">Reference proteome</keyword>
<name>A0A327KE08_9BRAD</name>
<gene>
    <name evidence="1" type="ORF">GJ689_12265</name>
    <name evidence="2" type="ORF">RHODGE_RHODGE_04901</name>
</gene>
<dbReference type="RefSeq" id="WP_111383719.1">
    <property type="nucleotide sequence ID" value="NZ_NPEW01000013.1"/>
</dbReference>
<dbReference type="EMBL" id="WNKV01000008">
    <property type="protein sequence ID" value="MTW16977.1"/>
    <property type="molecule type" value="Genomic_DNA"/>
</dbReference>
<evidence type="ECO:0000313" key="3">
    <source>
        <dbReference type="Proteomes" id="UP000289200"/>
    </source>
</evidence>
<sequence>MDELLTWLKSQHNGLRTYKDFQQRVLHLATTDREHVALYQILGLLVGRFIDSYEEHPLTGDVADQAFDHLIAFTERATASLRAPAAEQLATLNAIAAADLG</sequence>
<organism evidence="1 4">
    <name type="scientific">Rhodoplanes serenus</name>
    <dbReference type="NCBI Taxonomy" id="200615"/>
    <lineage>
        <taxon>Bacteria</taxon>
        <taxon>Pseudomonadati</taxon>
        <taxon>Pseudomonadota</taxon>
        <taxon>Alphaproteobacteria</taxon>
        <taxon>Hyphomicrobiales</taxon>
        <taxon>Nitrobacteraceae</taxon>
        <taxon>Rhodoplanes</taxon>
    </lineage>
</organism>
<dbReference type="Proteomes" id="UP000289200">
    <property type="component" value="Unassembled WGS sequence"/>
</dbReference>
<dbReference type="EMBL" id="UWOC01000209">
    <property type="protein sequence ID" value="VCU11686.1"/>
    <property type="molecule type" value="Genomic_DNA"/>
</dbReference>
<dbReference type="OrthoDB" id="7354890at2"/>
<reference evidence="2" key="1">
    <citation type="submission" date="2018-10" db="EMBL/GenBank/DDBJ databases">
        <authorList>
            <person name="Peiro R."/>
            <person name="Begona"/>
            <person name="Cbmso G."/>
            <person name="Lopez M."/>
            <person name="Gonzalez S."/>
            <person name="Sacristan E."/>
            <person name="Castillo E."/>
        </authorList>
    </citation>
    <scope>NUCLEOTIDE SEQUENCE</scope>
    <source>
        <strain evidence="2">Rhod_genome</strain>
    </source>
</reference>
<evidence type="ECO:0000313" key="4">
    <source>
        <dbReference type="Proteomes" id="UP000438991"/>
    </source>
</evidence>
<reference evidence="3" key="2">
    <citation type="submission" date="2018-10" db="EMBL/GenBank/DDBJ databases">
        <authorList>
            <person name="Peiro R."/>
            <person name="Begona"/>
            <person name="Cbmso G."/>
            <person name="Lopez M."/>
            <person name="Gonzalez S."/>
            <person name="Sacristan E."/>
            <person name="Castillo E."/>
        </authorList>
    </citation>
    <scope>NUCLEOTIDE SEQUENCE [LARGE SCALE GENOMIC DNA]</scope>
</reference>